<feature type="region of interest" description="Disordered" evidence="1">
    <location>
        <begin position="396"/>
        <end position="420"/>
    </location>
</feature>
<keyword evidence="3" id="KW-1185">Reference proteome</keyword>
<reference evidence="3" key="1">
    <citation type="submission" date="2016-10" db="EMBL/GenBank/DDBJ databases">
        <authorList>
            <person name="Varghese N."/>
            <person name="Submissions S."/>
        </authorList>
    </citation>
    <scope>NUCLEOTIDE SEQUENCE [LARGE SCALE GENOMIC DNA]</scope>
    <source>
        <strain evidence="3">S6-262</strain>
    </source>
</reference>
<dbReference type="InterPro" id="IPR006427">
    <property type="entry name" value="Portal_HK97"/>
</dbReference>
<gene>
    <name evidence="2" type="ORF">SAMN05192583_0083</name>
</gene>
<dbReference type="EMBL" id="FOCF01000001">
    <property type="protein sequence ID" value="SEM40812.1"/>
    <property type="molecule type" value="Genomic_DNA"/>
</dbReference>
<accession>A0A1H7Y3U6</accession>
<dbReference type="OrthoDB" id="7592047at2"/>
<dbReference type="AlphaFoldDB" id="A0A1H7Y3U6"/>
<dbReference type="STRING" id="1166340.SAMN05192583_0083"/>
<dbReference type="InterPro" id="IPR006944">
    <property type="entry name" value="Phage/GTA_portal"/>
</dbReference>
<evidence type="ECO:0000313" key="3">
    <source>
        <dbReference type="Proteomes" id="UP000199206"/>
    </source>
</evidence>
<protein>
    <submittedName>
        <fullName evidence="2">Phage portal protein, HK97 family</fullName>
    </submittedName>
</protein>
<dbReference type="NCBIfam" id="TIGR01537">
    <property type="entry name" value="portal_HK97"/>
    <property type="match status" value="1"/>
</dbReference>
<dbReference type="RefSeq" id="WP_093663522.1">
    <property type="nucleotide sequence ID" value="NZ_FOCF01000001.1"/>
</dbReference>
<sequence length="420" mass="46405">MGKLLQYFGLERKSDQVITTTVDLLRAMGNARVAGEDVSVSTAIEVGAVICCARVIAEGLAQVPCKVFKEDSAGSPVEAKEHPLFFLLNRKPNDWQTSFELREQIGFHLALTNNAYVFKNRVGGKVVELYALLPNSVSVKQADDLSVSYDVTFQGGKTLNVPADDIWHIRGPSWDGVRGMDAIRLASKAIGLSQATERFGTSFFENNGRPGGLLTTRPGTQPLTKEQRDEIKTLWAAQHQGSGNSHKTVMLPFDLEFTAVTSTANEAQWIETRKFLIKEICRFMRVLPIMVMEGEDSTSYNSVEQLFLAHLTHTLMPWYERFEQSAEVALLTRDELLAGYSIKLNANALLRASHTERATYYQTMRTIGAITANEVRAKEDMSRSLDPAADELAPAANLFGGANKAPNPTSQNNNNNEVAE</sequence>
<evidence type="ECO:0000313" key="2">
    <source>
        <dbReference type="EMBL" id="SEM40812.1"/>
    </source>
</evidence>
<evidence type="ECO:0000256" key="1">
    <source>
        <dbReference type="SAM" id="MobiDB-lite"/>
    </source>
</evidence>
<organism evidence="2 3">
    <name type="scientific">Sphingomonas gellani</name>
    <dbReference type="NCBI Taxonomy" id="1166340"/>
    <lineage>
        <taxon>Bacteria</taxon>
        <taxon>Pseudomonadati</taxon>
        <taxon>Pseudomonadota</taxon>
        <taxon>Alphaproteobacteria</taxon>
        <taxon>Sphingomonadales</taxon>
        <taxon>Sphingomonadaceae</taxon>
        <taxon>Sphingomonas</taxon>
    </lineage>
</organism>
<dbReference type="Pfam" id="PF04860">
    <property type="entry name" value="Phage_portal"/>
    <property type="match status" value="1"/>
</dbReference>
<proteinExistence type="predicted"/>
<dbReference type="Proteomes" id="UP000199206">
    <property type="component" value="Unassembled WGS sequence"/>
</dbReference>
<name>A0A1H7Y3U6_9SPHN</name>